<dbReference type="eggNOG" id="COG1566">
    <property type="taxonomic scope" value="Bacteria"/>
</dbReference>
<accession>K9UDH1</accession>
<protein>
    <submittedName>
        <fullName evidence="1">Uncharacterized protein</fullName>
    </submittedName>
</protein>
<dbReference type="EMBL" id="CP003600">
    <property type="protein sequence ID" value="AFY92698.1"/>
    <property type="molecule type" value="Genomic_DNA"/>
</dbReference>
<dbReference type="STRING" id="1173020.Cha6605_1539"/>
<gene>
    <name evidence="1" type="ORF">Cha6605_1539</name>
</gene>
<evidence type="ECO:0000313" key="1">
    <source>
        <dbReference type="EMBL" id="AFY92698.1"/>
    </source>
</evidence>
<proteinExistence type="predicted"/>
<keyword evidence="2" id="KW-1185">Reference proteome</keyword>
<reference evidence="1 2" key="1">
    <citation type="submission" date="2012-05" db="EMBL/GenBank/DDBJ databases">
        <title>Finished chromosome of genome of Chamaesiphon sp. PCC 6605.</title>
        <authorList>
            <consortium name="US DOE Joint Genome Institute"/>
            <person name="Gugger M."/>
            <person name="Coursin T."/>
            <person name="Rippka R."/>
            <person name="Tandeau De Marsac N."/>
            <person name="Huntemann M."/>
            <person name="Wei C.-L."/>
            <person name="Han J."/>
            <person name="Detter J.C."/>
            <person name="Han C."/>
            <person name="Tapia R."/>
            <person name="Chen A."/>
            <person name="Kyrpides N."/>
            <person name="Mavromatis K."/>
            <person name="Markowitz V."/>
            <person name="Szeto E."/>
            <person name="Ivanova N."/>
            <person name="Pagani I."/>
            <person name="Pati A."/>
            <person name="Goodwin L."/>
            <person name="Nordberg H.P."/>
            <person name="Cantor M.N."/>
            <person name="Hua S.X."/>
            <person name="Woyke T."/>
            <person name="Kerfeld C.A."/>
        </authorList>
    </citation>
    <scope>NUCLEOTIDE SEQUENCE [LARGE SCALE GENOMIC DNA]</scope>
    <source>
        <strain evidence="2">ATCC 27169 / PCC 6605</strain>
    </source>
</reference>
<dbReference type="Proteomes" id="UP000010366">
    <property type="component" value="Chromosome"/>
</dbReference>
<dbReference type="HOGENOM" id="CLU_1419199_0_0_3"/>
<organism evidence="1 2">
    <name type="scientific">Chamaesiphon minutus (strain ATCC 27169 / PCC 6605)</name>
    <dbReference type="NCBI Taxonomy" id="1173020"/>
    <lineage>
        <taxon>Bacteria</taxon>
        <taxon>Bacillati</taxon>
        <taxon>Cyanobacteriota</taxon>
        <taxon>Cyanophyceae</taxon>
        <taxon>Gomontiellales</taxon>
        <taxon>Chamaesiphonaceae</taxon>
        <taxon>Chamaesiphon</taxon>
    </lineage>
</organism>
<dbReference type="AlphaFoldDB" id="K9UDH1"/>
<evidence type="ECO:0000313" key="2">
    <source>
        <dbReference type="Proteomes" id="UP000010366"/>
    </source>
</evidence>
<dbReference type="RefSeq" id="WP_015158874.1">
    <property type="nucleotide sequence ID" value="NC_019697.1"/>
</dbReference>
<name>K9UDH1_CHAP6</name>
<dbReference type="KEGG" id="cmp:Cha6605_1539"/>
<sequence>MNVPLKLWRLGKAHAWRTMAGMSIVGLLAIGSIQLPTSNSQSMDRAIGQSPRFAKDLPIAMPIVSSDPASERADLSTTSGAAVEEEQPVRLNSARIALKDAQVAVSLSQAQLAQARINLSEFKAKHDKAKILSAQGKVSRKQADLALASYKLAQLQHSSAAIGLRDSHTQLIAAKAEVRSLGRKANSVKPM</sequence>